<dbReference type="CDD" id="cd02976">
    <property type="entry name" value="NrdH"/>
    <property type="match status" value="1"/>
</dbReference>
<sequence length="93" mass="10970">MIPFEKVSGKNKGDIKLFALSTCIWCRKTRRLLEELGVEYSYVYVDLLEPDTKKETIEELIKWNPDCSYPTLLVNNKECIIGFEEEDIRKHLE</sequence>
<evidence type="ECO:0000259" key="1">
    <source>
        <dbReference type="PROSITE" id="PS50404"/>
    </source>
</evidence>
<gene>
    <name evidence="2" type="ORF">KDW03_00545</name>
</gene>
<dbReference type="InterPro" id="IPR004045">
    <property type="entry name" value="Glutathione_S-Trfase_N"/>
</dbReference>
<reference evidence="2" key="1">
    <citation type="submission" date="2021-04" db="EMBL/GenBank/DDBJ databases">
        <authorList>
            <person name="Postec A."/>
        </authorList>
    </citation>
    <scope>NUCLEOTIDE SEQUENCE</scope>
    <source>
        <strain evidence="2">F1F22</strain>
    </source>
</reference>
<dbReference type="Pfam" id="PF00462">
    <property type="entry name" value="Glutaredoxin"/>
    <property type="match status" value="1"/>
</dbReference>
<organism evidence="2 3">
    <name type="scientific">Thermospira aquatica</name>
    <dbReference type="NCBI Taxonomy" id="2828656"/>
    <lineage>
        <taxon>Bacteria</taxon>
        <taxon>Pseudomonadati</taxon>
        <taxon>Spirochaetota</taxon>
        <taxon>Spirochaetia</taxon>
        <taxon>Brevinematales</taxon>
        <taxon>Thermospiraceae</taxon>
        <taxon>Thermospira</taxon>
    </lineage>
</organism>
<name>A0AAX3BDC6_9SPIR</name>
<keyword evidence="3" id="KW-1185">Reference proteome</keyword>
<reference evidence="2" key="2">
    <citation type="submission" date="2022-06" db="EMBL/GenBank/DDBJ databases">
        <title>Thermospira aquatica gen. nov., sp. nov.</title>
        <authorList>
            <person name="Ben Ali Gam Z."/>
            <person name="Labat M."/>
        </authorList>
    </citation>
    <scope>NUCLEOTIDE SEQUENCE</scope>
    <source>
        <strain evidence="2">F1F22</strain>
    </source>
</reference>
<evidence type="ECO:0000313" key="3">
    <source>
        <dbReference type="Proteomes" id="UP001056539"/>
    </source>
</evidence>
<dbReference type="InterPro" id="IPR036249">
    <property type="entry name" value="Thioredoxin-like_sf"/>
</dbReference>
<dbReference type="InterPro" id="IPR002109">
    <property type="entry name" value="Glutaredoxin"/>
</dbReference>
<dbReference type="RefSeq" id="WP_271435458.1">
    <property type="nucleotide sequence ID" value="NZ_CP073355.1"/>
</dbReference>
<dbReference type="Gene3D" id="3.40.30.10">
    <property type="entry name" value="Glutaredoxin"/>
    <property type="match status" value="1"/>
</dbReference>
<protein>
    <submittedName>
        <fullName evidence="2">Glutaredoxin family protein</fullName>
    </submittedName>
</protein>
<dbReference type="KEGG" id="taqu:KDW03_00545"/>
<dbReference type="PROSITE" id="PS51354">
    <property type="entry name" value="GLUTAREDOXIN_2"/>
    <property type="match status" value="1"/>
</dbReference>
<accession>A0AAX3BDC6</accession>
<dbReference type="Proteomes" id="UP001056539">
    <property type="component" value="Chromosome"/>
</dbReference>
<dbReference type="PROSITE" id="PS50404">
    <property type="entry name" value="GST_NTER"/>
    <property type="match status" value="1"/>
</dbReference>
<proteinExistence type="predicted"/>
<dbReference type="SUPFAM" id="SSF52833">
    <property type="entry name" value="Thioredoxin-like"/>
    <property type="match status" value="1"/>
</dbReference>
<evidence type="ECO:0000313" key="2">
    <source>
        <dbReference type="EMBL" id="URA10327.1"/>
    </source>
</evidence>
<dbReference type="AlphaFoldDB" id="A0AAX3BDC6"/>
<dbReference type="EMBL" id="CP073355">
    <property type="protein sequence ID" value="URA10327.1"/>
    <property type="molecule type" value="Genomic_DNA"/>
</dbReference>
<feature type="domain" description="GST N-terminal" evidence="1">
    <location>
        <begin position="13"/>
        <end position="93"/>
    </location>
</feature>